<evidence type="ECO:0000313" key="2">
    <source>
        <dbReference type="EMBL" id="NUU61104.1"/>
    </source>
</evidence>
<dbReference type="AlphaFoldDB" id="A0A850EP66"/>
<dbReference type="GO" id="GO:0008999">
    <property type="term" value="F:protein-N-terminal-alanine acetyltransferase activity"/>
    <property type="evidence" value="ECO:0007669"/>
    <property type="project" value="TreeGrafter"/>
</dbReference>
<dbReference type="InterPro" id="IPR016181">
    <property type="entry name" value="Acyl_CoA_acyltransferase"/>
</dbReference>
<evidence type="ECO:0000313" key="3">
    <source>
        <dbReference type="Proteomes" id="UP000564806"/>
    </source>
</evidence>
<comment type="caution">
    <text evidence="2">The sequence shown here is derived from an EMBL/GenBank/DDBJ whole genome shotgun (WGS) entry which is preliminary data.</text>
</comment>
<gene>
    <name evidence="2" type="ORF">HPT30_12165</name>
</gene>
<organism evidence="2 3">
    <name type="scientific">Paenibacillus agri</name>
    <dbReference type="NCBI Taxonomy" id="2744309"/>
    <lineage>
        <taxon>Bacteria</taxon>
        <taxon>Bacillati</taxon>
        <taxon>Bacillota</taxon>
        <taxon>Bacilli</taxon>
        <taxon>Bacillales</taxon>
        <taxon>Paenibacillaceae</taxon>
        <taxon>Paenibacillus</taxon>
    </lineage>
</organism>
<protein>
    <submittedName>
        <fullName evidence="2">GNAT family N-acetyltransferase</fullName>
    </submittedName>
</protein>
<feature type="domain" description="N-acetyltransferase" evidence="1">
    <location>
        <begin position="18"/>
        <end position="174"/>
    </location>
</feature>
<dbReference type="PANTHER" id="PTHR43792">
    <property type="entry name" value="GNAT FAMILY, PUTATIVE (AFU_ORTHOLOGUE AFUA_3G00765)-RELATED-RELATED"/>
    <property type="match status" value="1"/>
</dbReference>
<sequence>MNSEFAFIDFPQLKTERFILRRAEEKDRYDIFELYSKEAVAKYMPFIPFTSVDNAINEMNWYQKIFKEQSGLRWMIEDSESKKVIGTCGFLNYEKMHNRIEIGYDLNPDFWGKGIMTEVVKCIMHFGFLTMNVNKIEAKVEAENEASIRLMHRLGFHKEGVLRQHEFEKGKYVDLAVFSRLKSEYEPSEQ</sequence>
<dbReference type="EMBL" id="JABWCS010000206">
    <property type="protein sequence ID" value="NUU61104.1"/>
    <property type="molecule type" value="Genomic_DNA"/>
</dbReference>
<dbReference type="Pfam" id="PF13302">
    <property type="entry name" value="Acetyltransf_3"/>
    <property type="match status" value="1"/>
</dbReference>
<name>A0A850EP66_9BACL</name>
<keyword evidence="2" id="KW-0808">Transferase</keyword>
<dbReference type="PROSITE" id="PS51186">
    <property type="entry name" value="GNAT"/>
    <property type="match status" value="1"/>
</dbReference>
<keyword evidence="3" id="KW-1185">Reference proteome</keyword>
<dbReference type="InterPro" id="IPR051531">
    <property type="entry name" value="N-acetyltransferase"/>
</dbReference>
<dbReference type="GO" id="GO:0005737">
    <property type="term" value="C:cytoplasm"/>
    <property type="evidence" value="ECO:0007669"/>
    <property type="project" value="TreeGrafter"/>
</dbReference>
<dbReference type="RefSeq" id="WP_175371654.1">
    <property type="nucleotide sequence ID" value="NZ_JABWCS010000206.1"/>
</dbReference>
<dbReference type="SUPFAM" id="SSF55729">
    <property type="entry name" value="Acyl-CoA N-acyltransferases (Nat)"/>
    <property type="match status" value="1"/>
</dbReference>
<reference evidence="2" key="1">
    <citation type="submission" date="2020-06" db="EMBL/GenBank/DDBJ databases">
        <title>Paenibacillus sp. nov., isolated from soil.</title>
        <authorList>
            <person name="Seo Y.L."/>
        </authorList>
    </citation>
    <scope>NUCLEOTIDE SEQUENCE [LARGE SCALE GENOMIC DNA]</scope>
    <source>
        <strain evidence="2">JW14</strain>
    </source>
</reference>
<accession>A0A850EP66</accession>
<proteinExistence type="predicted"/>
<dbReference type="Gene3D" id="3.40.630.30">
    <property type="match status" value="1"/>
</dbReference>
<evidence type="ECO:0000259" key="1">
    <source>
        <dbReference type="PROSITE" id="PS51186"/>
    </source>
</evidence>
<dbReference type="InterPro" id="IPR000182">
    <property type="entry name" value="GNAT_dom"/>
</dbReference>
<dbReference type="PANTHER" id="PTHR43792:SF9">
    <property type="entry name" value="RIBOSOMAL-PROTEIN-ALANINE ACETYLTRANSFERASE"/>
    <property type="match status" value="1"/>
</dbReference>
<dbReference type="Proteomes" id="UP000564806">
    <property type="component" value="Unassembled WGS sequence"/>
</dbReference>